<evidence type="ECO:0000256" key="1">
    <source>
        <dbReference type="SAM" id="SignalP"/>
    </source>
</evidence>
<evidence type="ECO:0000313" key="3">
    <source>
        <dbReference type="Proteomes" id="UP000008898"/>
    </source>
</evidence>
<dbReference type="HOGENOM" id="CLU_2120215_0_0_10"/>
<dbReference type="Proteomes" id="UP000008898">
    <property type="component" value="Chromosome"/>
</dbReference>
<accession>G0L6K8</accession>
<dbReference type="RefSeq" id="WP_013994209.1">
    <property type="nucleotide sequence ID" value="NC_015844.1"/>
</dbReference>
<reference evidence="3" key="1">
    <citation type="submission" date="2009-07" db="EMBL/GenBank/DDBJ databases">
        <title>Complete genome sequence of Zobellia galactanivorans Dsij.</title>
        <authorList>
            <consortium name="Genoscope - CEA"/>
        </authorList>
    </citation>
    <scope>NUCLEOTIDE SEQUENCE [LARGE SCALE GENOMIC DNA]</scope>
    <source>
        <strain evidence="3">DSM 12802 / CCUG 47099 / CIP 106680 / NCIMB 13871 / Dsij</strain>
    </source>
</reference>
<organism evidence="2 3">
    <name type="scientific">Zobellia galactanivorans (strain DSM 12802 / CCUG 47099 / CIP 106680 / NCIMB 13871 / Dsij)</name>
    <dbReference type="NCBI Taxonomy" id="63186"/>
    <lineage>
        <taxon>Bacteria</taxon>
        <taxon>Pseudomonadati</taxon>
        <taxon>Bacteroidota</taxon>
        <taxon>Flavobacteriia</taxon>
        <taxon>Flavobacteriales</taxon>
        <taxon>Flavobacteriaceae</taxon>
        <taxon>Zobellia</taxon>
    </lineage>
</organism>
<name>G0L6K8_ZOBGA</name>
<evidence type="ECO:0000313" key="2">
    <source>
        <dbReference type="EMBL" id="CAZ97014.1"/>
    </source>
</evidence>
<protein>
    <submittedName>
        <fullName evidence="2">Conserved hypothetical periplasmic protein</fullName>
    </submittedName>
</protein>
<keyword evidence="1" id="KW-0732">Signal</keyword>
<feature type="signal peptide" evidence="1">
    <location>
        <begin position="1"/>
        <end position="21"/>
    </location>
</feature>
<reference evidence="2 3" key="2">
    <citation type="journal article" date="2012" name="Environ. Microbiol.">
        <title>Characterization of the first alginolytic operons in a marine bacterium: from their emergence in marine Flavobacteriia to their independent transfers to marine Proteobacteria and human gut Bacteroides.</title>
        <authorList>
            <person name="Thomas F."/>
            <person name="Barbeyron T."/>
            <person name="Tonon T."/>
            <person name="Genicot S."/>
            <person name="Czjzek M."/>
            <person name="Michel G."/>
        </authorList>
    </citation>
    <scope>NUCLEOTIDE SEQUENCE [LARGE SCALE GENOMIC DNA]</scope>
    <source>
        <strain evidence="3">DSM 12802 / CCUG 47099 / CIP 106680 / NCIMB 13871 / Dsij</strain>
    </source>
</reference>
<keyword evidence="3" id="KW-1185">Reference proteome</keyword>
<dbReference type="AlphaFoldDB" id="G0L6K8"/>
<dbReference type="OrthoDB" id="1438042at2"/>
<gene>
    <name evidence="2" type="ordered locus">zobellia_2867</name>
</gene>
<proteinExistence type="predicted"/>
<dbReference type="EMBL" id="FP476056">
    <property type="protein sequence ID" value="CAZ97014.1"/>
    <property type="molecule type" value="Genomic_DNA"/>
</dbReference>
<dbReference type="KEGG" id="zga:ZOBELLIA_2867"/>
<sequence>MKKAVYTLILVMALGINYGMANTPVEHKPKISKVLTSQIYQMLGEYEVPNDIRGAKAEVRVAVDKGNYLRILSIETDNAQLDKYIRSAIDFERLAKGSFEQGVVYRIPIEVAKK</sequence>
<feature type="chain" id="PRO_5003402723" evidence="1">
    <location>
        <begin position="22"/>
        <end position="114"/>
    </location>
</feature>